<dbReference type="InterPro" id="IPR015424">
    <property type="entry name" value="PyrdxlP-dep_Trfase"/>
</dbReference>
<dbReference type="SUPFAM" id="SSF53383">
    <property type="entry name" value="PLP-dependent transferases"/>
    <property type="match status" value="2"/>
</dbReference>
<dbReference type="InterPro" id="IPR015421">
    <property type="entry name" value="PyrdxlP-dep_Trfase_major"/>
</dbReference>
<dbReference type="EC" id="4.4.1.14" evidence="10"/>
<keyword evidence="8" id="KW-0292">Fruit ripening</keyword>
<comment type="subunit">
    <text evidence="3">Homodimer.</text>
</comment>
<comment type="pathway">
    <text evidence="9">Alkene biosynthesis; ethylene biosynthesis via S-adenosyl-L-methionine; ethylene from S-adenosyl-L-methionine: step 1/2.</text>
</comment>
<evidence type="ECO:0000256" key="12">
    <source>
        <dbReference type="ARBA" id="ARBA00049554"/>
    </source>
</evidence>
<dbReference type="GO" id="GO:0009693">
    <property type="term" value="P:ethylene biosynthetic process"/>
    <property type="evidence" value="ECO:0007669"/>
    <property type="project" value="UniProtKB-KW"/>
</dbReference>
<dbReference type="PANTHER" id="PTHR43795:SF44">
    <property type="entry name" value="1-AMINOCYCLOPROPANE-1-CARBOXYLATE SYNTHASE 3-LIKE"/>
    <property type="match status" value="1"/>
</dbReference>
<evidence type="ECO:0000256" key="10">
    <source>
        <dbReference type="ARBA" id="ARBA00039053"/>
    </source>
</evidence>
<dbReference type="InterPro" id="IPR004838">
    <property type="entry name" value="NHTrfase_class1_PyrdxlP-BS"/>
</dbReference>
<evidence type="ECO:0000256" key="2">
    <source>
        <dbReference type="ARBA" id="ARBA00007441"/>
    </source>
</evidence>
<sequence>MQRSISTKQTLLPKNQLLYSLSLSLSLLRKILNQRLASLVALKMLSRKASCDSHGQDSSYFLGWQEYERNPYDQVQNPNGIIQMGLAENQLSFDLIESWLASNPDALELKRNRESVFRELALFQDYNGFPAFKNEMVEFMANMRGNKVKFDPSKLVLTAGSTSANETLMFCLADPGEAFLLPIPYYPGFDRDLKWRTGVEIVPIKCTSENGYKITESALQEAYQQAQKFNLKVKGVLVTNPSNPLGTTMTRLELNHLIDFAMEKEIHIISDEIYSGTVFNSPSFISIAEALTERNLEDDEIRNRCHIVYSLSKDLGLPGFRVGMIYSNNQTVVSAATKMSSFGLVSSQTQYTLSQMLKDKKFTANYMKENQRRLKRRKEMLVYGLKGAGIRCLESNAGLFCWVDMRHLLRSNTFEAEKELWKKVVCEFGLNISPGSSCHCSEPGWFRMCFANMSEKTLMVAMQRVKALVDSTIVHQQTGLSKSRGLKSKWVFQLASYEHEPEPTMAVLKMLSKKASSDSHGQDSSYFQGWIEYEKNPYDQDKNPNGIIQMGLAENQLSFDLVESWLESKDKDCLPSYFQCPSMPSCFVWSRNPHALELKRNEESVFRELALFQDYNGFPAFKNALVEFLAEMRGNKVKFDPNKIVLTAGSTPANETLMFCLADPGEAFLIPTPYYPGY</sequence>
<evidence type="ECO:0000256" key="1">
    <source>
        <dbReference type="ARBA" id="ARBA00001933"/>
    </source>
</evidence>
<dbReference type="Proteomes" id="UP000290289">
    <property type="component" value="Chromosome 15"/>
</dbReference>
<keyword evidence="15" id="KW-1185">Reference proteome</keyword>
<evidence type="ECO:0000256" key="7">
    <source>
        <dbReference type="ARBA" id="ARBA00023239"/>
    </source>
</evidence>
<dbReference type="GO" id="GO:0016847">
    <property type="term" value="F:1-aminocyclopropane-1-carboxylate synthase activity"/>
    <property type="evidence" value="ECO:0007669"/>
    <property type="project" value="UniProtKB-EC"/>
</dbReference>
<dbReference type="EMBL" id="RDQH01000341">
    <property type="protein sequence ID" value="RXH72918.1"/>
    <property type="molecule type" value="Genomic_DNA"/>
</dbReference>
<proteinExistence type="inferred from homology"/>
<evidence type="ECO:0000313" key="15">
    <source>
        <dbReference type="Proteomes" id="UP000290289"/>
    </source>
</evidence>
<dbReference type="PROSITE" id="PS00105">
    <property type="entry name" value="AA_TRANSFER_CLASS_1"/>
    <property type="match status" value="1"/>
</dbReference>
<evidence type="ECO:0000259" key="13">
    <source>
        <dbReference type="Pfam" id="PF00155"/>
    </source>
</evidence>
<protein>
    <recommendedName>
        <fullName evidence="10">1-aminocyclopropane-1-carboxylate synthase</fullName>
        <ecNumber evidence="10">4.4.1.14</ecNumber>
    </recommendedName>
    <alternativeName>
        <fullName evidence="11">S-adenosyl-L-methionine methylthioadenosine-lyase</fullName>
    </alternativeName>
</protein>
<dbReference type="FunFam" id="3.90.1150.10:FF:000038">
    <property type="entry name" value="1-aminocyclopropane-1-carboxylate synthase 2"/>
    <property type="match status" value="1"/>
</dbReference>
<evidence type="ECO:0000256" key="3">
    <source>
        <dbReference type="ARBA" id="ARBA00011738"/>
    </source>
</evidence>
<evidence type="ECO:0000256" key="11">
    <source>
        <dbReference type="ARBA" id="ARBA00042673"/>
    </source>
</evidence>
<dbReference type="AlphaFoldDB" id="A0A498HN24"/>
<comment type="catalytic activity">
    <reaction evidence="12">
        <text>S-adenosyl-L-methionine = 1-aminocyclopropane-1-carboxylate + S-methyl-5'-thioadenosine + H(+)</text>
        <dbReference type="Rhea" id="RHEA:21744"/>
        <dbReference type="ChEBI" id="CHEBI:15378"/>
        <dbReference type="ChEBI" id="CHEBI:17509"/>
        <dbReference type="ChEBI" id="CHEBI:58360"/>
        <dbReference type="ChEBI" id="CHEBI:59789"/>
        <dbReference type="EC" id="4.4.1.14"/>
    </reaction>
</comment>
<dbReference type="Pfam" id="PF00155">
    <property type="entry name" value="Aminotran_1_2"/>
    <property type="match status" value="2"/>
</dbReference>
<dbReference type="GO" id="GO:0030170">
    <property type="term" value="F:pyridoxal phosphate binding"/>
    <property type="evidence" value="ECO:0007669"/>
    <property type="project" value="InterPro"/>
</dbReference>
<dbReference type="FunFam" id="3.40.640.10:FF:000051">
    <property type="entry name" value="1-aminocyclopropane-1-carboxylate synthase 3"/>
    <property type="match status" value="1"/>
</dbReference>
<reference evidence="14 15" key="1">
    <citation type="submission" date="2018-10" db="EMBL/GenBank/DDBJ databases">
        <title>A high-quality apple genome assembly.</title>
        <authorList>
            <person name="Hu J."/>
        </authorList>
    </citation>
    <scope>NUCLEOTIDE SEQUENCE [LARGE SCALE GENOMIC DNA]</scope>
    <source>
        <strain evidence="15">cv. HFTH1</strain>
        <tissue evidence="14">Young leaf</tissue>
    </source>
</reference>
<dbReference type="GO" id="GO:0008483">
    <property type="term" value="F:transaminase activity"/>
    <property type="evidence" value="ECO:0007669"/>
    <property type="project" value="TreeGrafter"/>
</dbReference>
<comment type="caution">
    <text evidence="14">The sequence shown here is derived from an EMBL/GenBank/DDBJ whole genome shotgun (WGS) entry which is preliminary data.</text>
</comment>
<dbReference type="Gene3D" id="3.90.1150.10">
    <property type="entry name" value="Aspartate Aminotransferase, domain 1"/>
    <property type="match status" value="2"/>
</dbReference>
<evidence type="ECO:0000256" key="4">
    <source>
        <dbReference type="ARBA" id="ARBA00022666"/>
    </source>
</evidence>
<dbReference type="PRINTS" id="PR00753">
    <property type="entry name" value="ACCSYNTHASE"/>
</dbReference>
<evidence type="ECO:0000256" key="5">
    <source>
        <dbReference type="ARBA" id="ARBA00022691"/>
    </source>
</evidence>
<feature type="domain" description="Aminotransferase class I/classII large" evidence="13">
    <location>
        <begin position="549"/>
        <end position="678"/>
    </location>
</feature>
<dbReference type="CDD" id="cd00609">
    <property type="entry name" value="AAT_like"/>
    <property type="match status" value="1"/>
</dbReference>
<evidence type="ECO:0000256" key="8">
    <source>
        <dbReference type="ARBA" id="ARBA00033478"/>
    </source>
</evidence>
<organism evidence="14 15">
    <name type="scientific">Malus domestica</name>
    <name type="common">Apple</name>
    <name type="synonym">Pyrus malus</name>
    <dbReference type="NCBI Taxonomy" id="3750"/>
    <lineage>
        <taxon>Eukaryota</taxon>
        <taxon>Viridiplantae</taxon>
        <taxon>Streptophyta</taxon>
        <taxon>Embryophyta</taxon>
        <taxon>Tracheophyta</taxon>
        <taxon>Spermatophyta</taxon>
        <taxon>Magnoliopsida</taxon>
        <taxon>eudicotyledons</taxon>
        <taxon>Gunneridae</taxon>
        <taxon>Pentapetalae</taxon>
        <taxon>rosids</taxon>
        <taxon>fabids</taxon>
        <taxon>Rosales</taxon>
        <taxon>Rosaceae</taxon>
        <taxon>Amygdaloideae</taxon>
        <taxon>Maleae</taxon>
        <taxon>Malus</taxon>
    </lineage>
</organism>
<evidence type="ECO:0000256" key="6">
    <source>
        <dbReference type="ARBA" id="ARBA00022898"/>
    </source>
</evidence>
<keyword evidence="6" id="KW-0663">Pyridoxal phosphate</keyword>
<dbReference type="InterPro" id="IPR050478">
    <property type="entry name" value="Ethylene_sulfur-biosynth"/>
</dbReference>
<dbReference type="Gene3D" id="3.40.640.10">
    <property type="entry name" value="Type I PLP-dependent aspartate aminotransferase-like (Major domain)"/>
    <property type="match status" value="2"/>
</dbReference>
<dbReference type="STRING" id="3750.A0A498HN24"/>
<feature type="domain" description="Aminotransferase class I/classII large" evidence="13">
    <location>
        <begin position="82"/>
        <end position="464"/>
    </location>
</feature>
<keyword evidence="4" id="KW-0266">Ethylene biosynthesis</keyword>
<accession>A0A498HN24</accession>
<evidence type="ECO:0000313" key="14">
    <source>
        <dbReference type="EMBL" id="RXH72918.1"/>
    </source>
</evidence>
<dbReference type="InterPro" id="IPR015422">
    <property type="entry name" value="PyrdxlP-dep_Trfase_small"/>
</dbReference>
<dbReference type="GO" id="GO:0009835">
    <property type="term" value="P:fruit ripening"/>
    <property type="evidence" value="ECO:0007669"/>
    <property type="project" value="UniProtKB-KW"/>
</dbReference>
<dbReference type="PANTHER" id="PTHR43795">
    <property type="entry name" value="BIFUNCTIONAL ASPARTATE AMINOTRANSFERASE AND GLUTAMATE/ASPARTATE-PREPHENATE AMINOTRANSFERASE-RELATED"/>
    <property type="match status" value="1"/>
</dbReference>
<dbReference type="InterPro" id="IPR004839">
    <property type="entry name" value="Aminotransferase_I/II_large"/>
</dbReference>
<comment type="cofactor">
    <cofactor evidence="1">
        <name>pyridoxal 5'-phosphate</name>
        <dbReference type="ChEBI" id="CHEBI:597326"/>
    </cofactor>
</comment>
<name>A0A498HN24_MALDO</name>
<keyword evidence="7" id="KW-0456">Lyase</keyword>
<gene>
    <name evidence="14" type="ORF">DVH24_012602</name>
</gene>
<evidence type="ECO:0000256" key="9">
    <source>
        <dbReference type="ARBA" id="ARBA00037888"/>
    </source>
</evidence>
<comment type="similarity">
    <text evidence="2">Belongs to the class-I pyridoxal-phosphate-dependent aminotransferase family.</text>
</comment>
<keyword evidence="5" id="KW-0949">S-adenosyl-L-methionine</keyword>